<evidence type="ECO:0000313" key="2">
    <source>
        <dbReference type="Proteomes" id="UP000255505"/>
    </source>
</evidence>
<dbReference type="RefSeq" id="WP_331935419.1">
    <property type="nucleotide sequence ID" value="NZ_LT991976.1"/>
</dbReference>
<protein>
    <recommendedName>
        <fullName evidence="3">KTSC domain-containing protein</fullName>
    </recommendedName>
</protein>
<evidence type="ECO:0008006" key="3">
    <source>
        <dbReference type="Google" id="ProtNLM"/>
    </source>
</evidence>
<proteinExistence type="predicted"/>
<name>A0A375I9B1_9BURK</name>
<dbReference type="Proteomes" id="UP000255505">
    <property type="component" value="Chromosome I"/>
</dbReference>
<sequence length="80" mass="8965">MPVMESYRNLSGKSGVIAYELGPDHIRVRFADGHVYTYDYRTTGRGKVEQMKRLATAGRGLCSFISQVVGNNFAYKDTRG</sequence>
<dbReference type="AlphaFoldDB" id="A0A375I9B1"/>
<organism evidence="1 2">
    <name type="scientific">Cupriavidus taiwanensis</name>
    <dbReference type="NCBI Taxonomy" id="164546"/>
    <lineage>
        <taxon>Bacteria</taxon>
        <taxon>Pseudomonadati</taxon>
        <taxon>Pseudomonadota</taxon>
        <taxon>Betaproteobacteria</taxon>
        <taxon>Burkholderiales</taxon>
        <taxon>Burkholderiaceae</taxon>
        <taxon>Cupriavidus</taxon>
    </lineage>
</organism>
<evidence type="ECO:0000313" key="1">
    <source>
        <dbReference type="EMBL" id="SPK71403.1"/>
    </source>
</evidence>
<reference evidence="1 2" key="1">
    <citation type="submission" date="2018-01" db="EMBL/GenBank/DDBJ databases">
        <authorList>
            <person name="Gaut B.S."/>
            <person name="Morton B.R."/>
            <person name="Clegg M.T."/>
            <person name="Duvall M.R."/>
        </authorList>
    </citation>
    <scope>NUCLEOTIDE SEQUENCE [LARGE SCALE GENOMIC DNA]</scope>
    <source>
        <strain evidence="1">Cupriavidus taiwanensis LMG 19425</strain>
    </source>
</reference>
<accession>A0A375I9B1</accession>
<gene>
    <name evidence="1" type="ORF">CT19425_30627</name>
</gene>
<dbReference type="EMBL" id="LT991976">
    <property type="protein sequence ID" value="SPK71403.1"/>
    <property type="molecule type" value="Genomic_DNA"/>
</dbReference>